<dbReference type="InterPro" id="IPR015422">
    <property type="entry name" value="PyrdxlP-dep_Trfase_small"/>
</dbReference>
<name>X1EBP6_9ZZZZ</name>
<dbReference type="PANTHER" id="PTHR43713">
    <property type="entry name" value="GLUTAMATE-1-SEMIALDEHYDE 2,1-AMINOMUTASE"/>
    <property type="match status" value="1"/>
</dbReference>
<evidence type="ECO:0000313" key="2">
    <source>
        <dbReference type="EMBL" id="GAH06088.1"/>
    </source>
</evidence>
<gene>
    <name evidence="2" type="ORF">S01H4_60756</name>
</gene>
<dbReference type="PANTHER" id="PTHR43713:SF3">
    <property type="entry name" value="GLUTAMATE-1-SEMIALDEHYDE 2,1-AMINOMUTASE 1, CHLOROPLASTIC-RELATED"/>
    <property type="match status" value="1"/>
</dbReference>
<comment type="cofactor">
    <cofactor evidence="1">
        <name>pyridoxal 5'-phosphate</name>
        <dbReference type="ChEBI" id="CHEBI:597326"/>
    </cofactor>
</comment>
<feature type="non-terminal residue" evidence="2">
    <location>
        <position position="112"/>
    </location>
</feature>
<dbReference type="Gene3D" id="3.90.1150.10">
    <property type="entry name" value="Aspartate Aminotransferase, domain 1"/>
    <property type="match status" value="1"/>
</dbReference>
<comment type="caution">
    <text evidence="2">The sequence shown here is derived from an EMBL/GenBank/DDBJ whole genome shotgun (WGS) entry which is preliminary data.</text>
</comment>
<protein>
    <recommendedName>
        <fullName evidence="3">Glutamate-1-semialdehyde 2,1-aminomutase</fullName>
    </recommendedName>
</protein>
<evidence type="ECO:0008006" key="3">
    <source>
        <dbReference type="Google" id="ProtNLM"/>
    </source>
</evidence>
<proteinExistence type="predicted"/>
<dbReference type="EMBL" id="BART01035893">
    <property type="protein sequence ID" value="GAH06088.1"/>
    <property type="molecule type" value="Genomic_DNA"/>
</dbReference>
<sequence length="112" mass="11948">MEMVAPLGPVYQAGTLSGNPLATTAGIETLKILIQPGTYSQLEARASLLEKGIVSATDKSAIDIQVSRIGSMITVFFTKEAVTNYDTASQANTALFGGFFQQMLTNGIYWPP</sequence>
<dbReference type="InterPro" id="IPR015424">
    <property type="entry name" value="PyrdxlP-dep_Trfase"/>
</dbReference>
<dbReference type="AlphaFoldDB" id="X1EBP6"/>
<accession>X1EBP6</accession>
<evidence type="ECO:0000256" key="1">
    <source>
        <dbReference type="ARBA" id="ARBA00001933"/>
    </source>
</evidence>
<reference evidence="2" key="1">
    <citation type="journal article" date="2014" name="Front. Microbiol.">
        <title>High frequency of phylogenetically diverse reductive dehalogenase-homologous genes in deep subseafloor sedimentary metagenomes.</title>
        <authorList>
            <person name="Kawai M."/>
            <person name="Futagami T."/>
            <person name="Toyoda A."/>
            <person name="Takaki Y."/>
            <person name="Nishi S."/>
            <person name="Hori S."/>
            <person name="Arai W."/>
            <person name="Tsubouchi T."/>
            <person name="Morono Y."/>
            <person name="Uchiyama I."/>
            <person name="Ito T."/>
            <person name="Fujiyama A."/>
            <person name="Inagaki F."/>
            <person name="Takami H."/>
        </authorList>
    </citation>
    <scope>NUCLEOTIDE SEQUENCE</scope>
    <source>
        <strain evidence="2">Expedition CK06-06</strain>
    </source>
</reference>
<dbReference type="SUPFAM" id="SSF53383">
    <property type="entry name" value="PLP-dependent transferases"/>
    <property type="match status" value="1"/>
</dbReference>
<organism evidence="2">
    <name type="scientific">marine sediment metagenome</name>
    <dbReference type="NCBI Taxonomy" id="412755"/>
    <lineage>
        <taxon>unclassified sequences</taxon>
        <taxon>metagenomes</taxon>
        <taxon>ecological metagenomes</taxon>
    </lineage>
</organism>